<sequence length="376" mass="40842">MSQFSQAEHQWMANALQLAEKGRYTTSPNPNVGCVIVSAQGELVGEGWHQQAGGPHAEVFALRQAGDNAKGATAYVTLEPCSHYGRTPPCAEGLIKAGIKRVVAAMQDPNPQVAGRGLQMLQDAGIDVQVGLLKSQAEALNAGFIQRMTQGRPLVTLKLAASLDGKTAMENGHSQWITSEQARLDVQRERAKSCAILTGSGTVMIDDPMLNVRLDANQLGIDTPVVRQPLRVIVDSRNQLTPEYRLFSLPGPILLANKSVSPHLYPKQVRQWHCQEKGKRVSLPALLTHLAESGVNNLWVEAGAALAGALLEYKLVDTLMLYQAPKIMGDKAKGLALMPSLSHMQQAIALRWQDIRQVGEDLRLTAQVVYPSSQTE</sequence>
<comment type="catalytic activity">
    <reaction evidence="12">
        <text>5-amino-6-(5-phospho-D-ribitylamino)uracil + NADP(+) = 5-amino-6-(5-phospho-D-ribosylamino)uracil + NADPH + H(+)</text>
        <dbReference type="Rhea" id="RHEA:17845"/>
        <dbReference type="ChEBI" id="CHEBI:15378"/>
        <dbReference type="ChEBI" id="CHEBI:57783"/>
        <dbReference type="ChEBI" id="CHEBI:58349"/>
        <dbReference type="ChEBI" id="CHEBI:58421"/>
        <dbReference type="ChEBI" id="CHEBI:58453"/>
        <dbReference type="EC" id="1.1.1.193"/>
    </reaction>
</comment>
<evidence type="ECO:0000256" key="1">
    <source>
        <dbReference type="ARBA" id="ARBA00002151"/>
    </source>
</evidence>
<evidence type="ECO:0000256" key="11">
    <source>
        <dbReference type="ARBA" id="ARBA00023268"/>
    </source>
</evidence>
<evidence type="ECO:0000256" key="6">
    <source>
        <dbReference type="ARBA" id="ARBA00022619"/>
    </source>
</evidence>
<dbReference type="InterPro" id="IPR050765">
    <property type="entry name" value="Riboflavin_Biosynth_HTPR"/>
</dbReference>
<evidence type="ECO:0000256" key="10">
    <source>
        <dbReference type="ARBA" id="ARBA00023002"/>
    </source>
</evidence>
<gene>
    <name evidence="14" type="primary">ribD</name>
    <name evidence="14" type="ORF">GCM10009092_33270</name>
</gene>
<dbReference type="EC" id="3.5.4.26" evidence="12"/>
<dbReference type="InterPro" id="IPR016193">
    <property type="entry name" value="Cytidine_deaminase-like"/>
</dbReference>
<comment type="cofactor">
    <cofactor evidence="12">
        <name>Zn(2+)</name>
        <dbReference type="ChEBI" id="CHEBI:29105"/>
    </cofactor>
    <text evidence="12">Binds 1 zinc ion.</text>
</comment>
<dbReference type="EC" id="1.1.1.193" evidence="12"/>
<keyword evidence="11" id="KW-0511">Multifunctional enzyme</keyword>
<dbReference type="PANTHER" id="PTHR38011:SF7">
    <property type="entry name" value="2,5-DIAMINO-6-RIBOSYLAMINO-4(3H)-PYRIMIDINONE 5'-PHOSPHATE REDUCTASE"/>
    <property type="match status" value="1"/>
</dbReference>
<evidence type="ECO:0000259" key="13">
    <source>
        <dbReference type="PROSITE" id="PS51747"/>
    </source>
</evidence>
<evidence type="ECO:0000313" key="15">
    <source>
        <dbReference type="Proteomes" id="UP001501757"/>
    </source>
</evidence>
<comment type="pathway">
    <text evidence="3 12">Cofactor biosynthesis; riboflavin biosynthesis; 5-amino-6-(D-ribitylamino)uracil from GTP: step 3/4.</text>
</comment>
<dbReference type="NCBIfam" id="TIGR00227">
    <property type="entry name" value="ribD_Cterm"/>
    <property type="match status" value="1"/>
</dbReference>
<evidence type="ECO:0000256" key="5">
    <source>
        <dbReference type="ARBA" id="ARBA00007417"/>
    </source>
</evidence>
<dbReference type="Pfam" id="PF01872">
    <property type="entry name" value="RibD_C"/>
    <property type="match status" value="1"/>
</dbReference>
<comment type="similarity">
    <text evidence="4 12">In the N-terminal section; belongs to the cytidine and deoxycytidylate deaminase family.</text>
</comment>
<dbReference type="SUPFAM" id="SSF53927">
    <property type="entry name" value="Cytidine deaminase-like"/>
    <property type="match status" value="1"/>
</dbReference>
<dbReference type="EMBL" id="BAAAEI010000021">
    <property type="protein sequence ID" value="GAA0366278.1"/>
    <property type="molecule type" value="Genomic_DNA"/>
</dbReference>
<dbReference type="InterPro" id="IPR016192">
    <property type="entry name" value="APOBEC/CMP_deaminase_Zn-bd"/>
</dbReference>
<keyword evidence="10 12" id="KW-0560">Oxidoreductase</keyword>
<dbReference type="Pfam" id="PF00383">
    <property type="entry name" value="dCMP_cyt_deam_1"/>
    <property type="match status" value="1"/>
</dbReference>
<comment type="function">
    <text evidence="1 12">Converts 2,5-diamino-6-(ribosylamino)-4(3h)-pyrimidinone 5'-phosphate into 5-amino-6-(ribosylamino)-2,4(1h,3h)-pyrimidinedione 5'-phosphate.</text>
</comment>
<keyword evidence="7 12" id="KW-0479">Metal-binding</keyword>
<dbReference type="PANTHER" id="PTHR38011">
    <property type="entry name" value="DIHYDROFOLATE REDUCTASE FAMILY PROTEIN (AFU_ORTHOLOGUE AFUA_8G06820)"/>
    <property type="match status" value="1"/>
</dbReference>
<name>A0ABN0XK57_9ALTE</name>
<keyword evidence="12" id="KW-0378">Hydrolase</keyword>
<dbReference type="Proteomes" id="UP001501757">
    <property type="component" value="Unassembled WGS sequence"/>
</dbReference>
<keyword evidence="9 12" id="KW-0521">NADP</keyword>
<reference evidence="14 15" key="1">
    <citation type="journal article" date="2019" name="Int. J. Syst. Evol. Microbiol.">
        <title>The Global Catalogue of Microorganisms (GCM) 10K type strain sequencing project: providing services to taxonomists for standard genome sequencing and annotation.</title>
        <authorList>
            <consortium name="The Broad Institute Genomics Platform"/>
            <consortium name="The Broad Institute Genome Sequencing Center for Infectious Disease"/>
            <person name="Wu L."/>
            <person name="Ma J."/>
        </authorList>
    </citation>
    <scope>NUCLEOTIDE SEQUENCE [LARGE SCALE GENOMIC DNA]</scope>
    <source>
        <strain evidence="14 15">JCM 13378</strain>
    </source>
</reference>
<keyword evidence="8 12" id="KW-0862">Zinc</keyword>
<evidence type="ECO:0000256" key="8">
    <source>
        <dbReference type="ARBA" id="ARBA00022833"/>
    </source>
</evidence>
<comment type="caution">
    <text evidence="14">The sequence shown here is derived from an EMBL/GenBank/DDBJ whole genome shotgun (WGS) entry which is preliminary data.</text>
</comment>
<protein>
    <recommendedName>
        <fullName evidence="12">Riboflavin biosynthesis protein RibD</fullName>
    </recommendedName>
    <domain>
        <recommendedName>
            <fullName evidence="12">Diaminohydroxyphosphoribosylaminopyrimidine deaminase</fullName>
            <shortName evidence="12">DRAP deaminase</shortName>
            <ecNumber evidence="12">3.5.4.26</ecNumber>
        </recommendedName>
        <alternativeName>
            <fullName evidence="12">Riboflavin-specific deaminase</fullName>
        </alternativeName>
    </domain>
    <domain>
        <recommendedName>
            <fullName evidence="12">5-amino-6-(5-phosphoribosylamino)uracil reductase</fullName>
            <ecNumber evidence="12">1.1.1.193</ecNumber>
        </recommendedName>
        <alternativeName>
            <fullName evidence="12">HTP reductase</fullName>
        </alternativeName>
    </domain>
</protein>
<evidence type="ECO:0000256" key="9">
    <source>
        <dbReference type="ARBA" id="ARBA00022857"/>
    </source>
</evidence>
<dbReference type="Gene3D" id="3.40.140.10">
    <property type="entry name" value="Cytidine Deaminase, domain 2"/>
    <property type="match status" value="1"/>
</dbReference>
<dbReference type="PIRSF" id="PIRSF006769">
    <property type="entry name" value="RibD"/>
    <property type="match status" value="1"/>
</dbReference>
<dbReference type="Gene3D" id="3.40.430.10">
    <property type="entry name" value="Dihydrofolate Reductase, subunit A"/>
    <property type="match status" value="1"/>
</dbReference>
<dbReference type="PROSITE" id="PS00903">
    <property type="entry name" value="CYT_DCMP_DEAMINASES_1"/>
    <property type="match status" value="1"/>
</dbReference>
<evidence type="ECO:0000256" key="7">
    <source>
        <dbReference type="ARBA" id="ARBA00022723"/>
    </source>
</evidence>
<keyword evidence="6 12" id="KW-0686">Riboflavin biosynthesis</keyword>
<dbReference type="NCBIfam" id="TIGR00326">
    <property type="entry name" value="eubact_ribD"/>
    <property type="match status" value="1"/>
</dbReference>
<dbReference type="PROSITE" id="PS51747">
    <property type="entry name" value="CYT_DCMP_DEAMINASES_2"/>
    <property type="match status" value="1"/>
</dbReference>
<dbReference type="InterPro" id="IPR002125">
    <property type="entry name" value="CMP_dCMP_dom"/>
</dbReference>
<evidence type="ECO:0000256" key="12">
    <source>
        <dbReference type="PIRNR" id="PIRNR006769"/>
    </source>
</evidence>
<dbReference type="SUPFAM" id="SSF53597">
    <property type="entry name" value="Dihydrofolate reductase-like"/>
    <property type="match status" value="1"/>
</dbReference>
<comment type="catalytic activity">
    <reaction evidence="12">
        <text>2,5-diamino-6-hydroxy-4-(5-phosphoribosylamino)-pyrimidine + H2O + H(+) = 5-amino-6-(5-phospho-D-ribosylamino)uracil + NH4(+)</text>
        <dbReference type="Rhea" id="RHEA:21868"/>
        <dbReference type="ChEBI" id="CHEBI:15377"/>
        <dbReference type="ChEBI" id="CHEBI:15378"/>
        <dbReference type="ChEBI" id="CHEBI:28938"/>
        <dbReference type="ChEBI" id="CHEBI:58453"/>
        <dbReference type="ChEBI" id="CHEBI:58614"/>
        <dbReference type="EC" id="3.5.4.26"/>
    </reaction>
</comment>
<feature type="domain" description="CMP/dCMP-type deaminase" evidence="13">
    <location>
        <begin position="6"/>
        <end position="129"/>
    </location>
</feature>
<evidence type="ECO:0000313" key="14">
    <source>
        <dbReference type="EMBL" id="GAA0366278.1"/>
    </source>
</evidence>
<comment type="pathway">
    <text evidence="2 12">Cofactor biosynthesis; riboflavin biosynthesis; 5-amino-6-(D-ribitylamino)uracil from GTP: step 2/4.</text>
</comment>
<dbReference type="InterPro" id="IPR002734">
    <property type="entry name" value="RibDG_C"/>
</dbReference>
<comment type="similarity">
    <text evidence="5 12">In the C-terminal section; belongs to the HTP reductase family.</text>
</comment>
<dbReference type="RefSeq" id="WP_343846416.1">
    <property type="nucleotide sequence ID" value="NZ_BAAAEI010000021.1"/>
</dbReference>
<evidence type="ECO:0000256" key="3">
    <source>
        <dbReference type="ARBA" id="ARBA00004910"/>
    </source>
</evidence>
<proteinExistence type="inferred from homology"/>
<organism evidence="14 15">
    <name type="scientific">Bowmanella denitrificans</name>
    <dbReference type="NCBI Taxonomy" id="366582"/>
    <lineage>
        <taxon>Bacteria</taxon>
        <taxon>Pseudomonadati</taxon>
        <taxon>Pseudomonadota</taxon>
        <taxon>Gammaproteobacteria</taxon>
        <taxon>Alteromonadales</taxon>
        <taxon>Alteromonadaceae</taxon>
        <taxon>Bowmanella</taxon>
    </lineage>
</organism>
<dbReference type="InterPro" id="IPR011549">
    <property type="entry name" value="RibD_C"/>
</dbReference>
<dbReference type="CDD" id="cd01284">
    <property type="entry name" value="Riboflavin_deaminase-reductase"/>
    <property type="match status" value="1"/>
</dbReference>
<keyword evidence="15" id="KW-1185">Reference proteome</keyword>
<dbReference type="InterPro" id="IPR024072">
    <property type="entry name" value="DHFR-like_dom_sf"/>
</dbReference>
<evidence type="ECO:0000256" key="2">
    <source>
        <dbReference type="ARBA" id="ARBA00004882"/>
    </source>
</evidence>
<dbReference type="InterPro" id="IPR004794">
    <property type="entry name" value="Eubact_RibD"/>
</dbReference>
<evidence type="ECO:0000256" key="4">
    <source>
        <dbReference type="ARBA" id="ARBA00005259"/>
    </source>
</evidence>
<accession>A0ABN0XK57</accession>